<feature type="non-terminal residue" evidence="1">
    <location>
        <position position="1"/>
    </location>
</feature>
<reference evidence="1" key="1">
    <citation type="submission" date="2019-03" db="EMBL/GenBank/DDBJ databases">
        <title>Single cell metagenomics reveals metabolic interactions within the superorganism composed of flagellate Streblomastix strix and complex community of Bacteroidetes bacteria on its surface.</title>
        <authorList>
            <person name="Treitli S.C."/>
            <person name="Kolisko M."/>
            <person name="Husnik F."/>
            <person name="Keeling P."/>
            <person name="Hampl V."/>
        </authorList>
    </citation>
    <scope>NUCLEOTIDE SEQUENCE</scope>
    <source>
        <strain evidence="1">STM</strain>
    </source>
</reference>
<proteinExistence type="predicted"/>
<gene>
    <name evidence="1" type="ORF">EZS27_015581</name>
</gene>
<name>A0A5J4RSG9_9ZZZZ</name>
<dbReference type="EMBL" id="SNRY01000812">
    <property type="protein sequence ID" value="KAA6336265.1"/>
    <property type="molecule type" value="Genomic_DNA"/>
</dbReference>
<comment type="caution">
    <text evidence="1">The sequence shown here is derived from an EMBL/GenBank/DDBJ whole genome shotgun (WGS) entry which is preliminary data.</text>
</comment>
<organism evidence="1">
    <name type="scientific">termite gut metagenome</name>
    <dbReference type="NCBI Taxonomy" id="433724"/>
    <lineage>
        <taxon>unclassified sequences</taxon>
        <taxon>metagenomes</taxon>
        <taxon>organismal metagenomes</taxon>
    </lineage>
</organism>
<accession>A0A5J4RSG9</accession>
<sequence length="141" mass="15591">PHTQLKRYEFVLKGDSRIPFYTLVDERLFRSLDGRVCTDAQVGEGAVGYVHSRKTKRTVHYSTQSLALLPGTVLCRDYGSMKKSDKAASSYKPRSRRGKACLTPTFGTTANGTTVNGMAENGMTTRVGGCVKSLFFTLLYH</sequence>
<protein>
    <submittedName>
        <fullName evidence="1">Uncharacterized protein</fullName>
    </submittedName>
</protein>
<evidence type="ECO:0000313" key="1">
    <source>
        <dbReference type="EMBL" id="KAA6336265.1"/>
    </source>
</evidence>
<dbReference type="AlphaFoldDB" id="A0A5J4RSG9"/>